<dbReference type="STRING" id="871968.DESME_04960"/>
<evidence type="ECO:0000313" key="3">
    <source>
        <dbReference type="Proteomes" id="UP000010847"/>
    </source>
</evidence>
<dbReference type="EMBL" id="CP007032">
    <property type="protein sequence ID" value="AHF08490.1"/>
    <property type="molecule type" value="Genomic_DNA"/>
</dbReference>
<dbReference type="InterPro" id="IPR011990">
    <property type="entry name" value="TPR-like_helical_dom_sf"/>
</dbReference>
<dbReference type="KEGG" id="dmt:DESME_04960"/>
<protein>
    <recommendedName>
        <fullName evidence="4">Tetratricopeptide repeat protein</fullName>
    </recommendedName>
</protein>
<dbReference type="PROSITE" id="PS50005">
    <property type="entry name" value="TPR"/>
    <property type="match status" value="2"/>
</dbReference>
<feature type="repeat" description="TPR" evidence="1">
    <location>
        <begin position="133"/>
        <end position="166"/>
    </location>
</feature>
<dbReference type="SUPFAM" id="SSF48452">
    <property type="entry name" value="TPR-like"/>
    <property type="match status" value="1"/>
</dbReference>
<dbReference type="Gene3D" id="1.25.40.10">
    <property type="entry name" value="Tetratricopeptide repeat domain"/>
    <property type="match status" value="2"/>
</dbReference>
<dbReference type="OrthoDB" id="2082221at2"/>
<dbReference type="Pfam" id="PF13181">
    <property type="entry name" value="TPR_8"/>
    <property type="match status" value="1"/>
</dbReference>
<keyword evidence="3" id="KW-1185">Reference proteome</keyword>
<dbReference type="SMART" id="SM00028">
    <property type="entry name" value="TPR"/>
    <property type="match status" value="2"/>
</dbReference>
<dbReference type="Pfam" id="PF13176">
    <property type="entry name" value="TPR_7"/>
    <property type="match status" value="1"/>
</dbReference>
<evidence type="ECO:0008006" key="4">
    <source>
        <dbReference type="Google" id="ProtNLM"/>
    </source>
</evidence>
<organism evidence="2 3">
    <name type="scientific">Desulfitobacterium metallireducens DSM 15288</name>
    <dbReference type="NCBI Taxonomy" id="871968"/>
    <lineage>
        <taxon>Bacteria</taxon>
        <taxon>Bacillati</taxon>
        <taxon>Bacillota</taxon>
        <taxon>Clostridia</taxon>
        <taxon>Eubacteriales</taxon>
        <taxon>Desulfitobacteriaceae</taxon>
        <taxon>Desulfitobacterium</taxon>
    </lineage>
</organism>
<keyword evidence="1" id="KW-0802">TPR repeat</keyword>
<evidence type="ECO:0000256" key="1">
    <source>
        <dbReference type="PROSITE-ProRule" id="PRU00339"/>
    </source>
</evidence>
<feature type="repeat" description="TPR" evidence="1">
    <location>
        <begin position="41"/>
        <end position="74"/>
    </location>
</feature>
<dbReference type="AlphaFoldDB" id="W0EC85"/>
<evidence type="ECO:0000313" key="2">
    <source>
        <dbReference type="EMBL" id="AHF08490.1"/>
    </source>
</evidence>
<dbReference type="HOGENOM" id="CLU_1438960_0_0_9"/>
<accession>W0EC85</accession>
<reference evidence="2 3" key="1">
    <citation type="submission" date="2013-12" db="EMBL/GenBank/DDBJ databases">
        <authorList>
            <consortium name="DOE Joint Genome Institute"/>
            <person name="Smidt H."/>
            <person name="Huntemann M."/>
            <person name="Han J."/>
            <person name="Chen A."/>
            <person name="Kyrpides N."/>
            <person name="Mavromatis K."/>
            <person name="Markowitz V."/>
            <person name="Palaniappan K."/>
            <person name="Ivanova N."/>
            <person name="Schaumberg A."/>
            <person name="Pati A."/>
            <person name="Liolios K."/>
            <person name="Nordberg H.P."/>
            <person name="Cantor M.N."/>
            <person name="Hua S.X."/>
            <person name="Woyke T."/>
        </authorList>
    </citation>
    <scope>NUCLEOTIDE SEQUENCE [LARGE SCALE GENOMIC DNA]</scope>
    <source>
        <strain evidence="3">DSM 15288</strain>
    </source>
</reference>
<dbReference type="Proteomes" id="UP000010847">
    <property type="component" value="Chromosome"/>
</dbReference>
<sequence>MNTMNLQKLVDEASEMALRNMWGEDAYNVNEAILKMDPNNCAACTRLAKYYKLNDNITEAKNMYLKALVIDPNNRAAINHLYAIEKDQEESNIVENINTLKELSKEAQKALTKGKHNLAEKLYLKAYSMEPSLIYAVGLAEAYSKLGKYDKVEELYKQLLDTHPKKADAEAIEKEFKPLRLKEKILAR</sequence>
<dbReference type="InterPro" id="IPR019734">
    <property type="entry name" value="TPR_rpt"/>
</dbReference>
<proteinExistence type="predicted"/>
<name>W0EC85_9FIRM</name>
<dbReference type="RefSeq" id="WP_006714997.1">
    <property type="nucleotide sequence ID" value="NZ_CP007032.1"/>
</dbReference>
<gene>
    <name evidence="2" type="ORF">DESME_04960</name>
</gene>